<keyword evidence="2" id="KW-0812">Transmembrane</keyword>
<dbReference type="EMBL" id="MU864352">
    <property type="protein sequence ID" value="KAK4192953.1"/>
    <property type="molecule type" value="Genomic_DNA"/>
</dbReference>
<dbReference type="AlphaFoldDB" id="A0AAN7AMW0"/>
<feature type="compositionally biased region" description="Low complexity" evidence="1">
    <location>
        <begin position="1"/>
        <end position="31"/>
    </location>
</feature>
<accession>A0AAN7AMW0</accession>
<keyword evidence="4" id="KW-1185">Reference proteome</keyword>
<evidence type="ECO:0000313" key="3">
    <source>
        <dbReference type="EMBL" id="KAK4192953.1"/>
    </source>
</evidence>
<evidence type="ECO:0000313" key="4">
    <source>
        <dbReference type="Proteomes" id="UP001302126"/>
    </source>
</evidence>
<feature type="region of interest" description="Disordered" evidence="1">
    <location>
        <begin position="196"/>
        <end position="217"/>
    </location>
</feature>
<feature type="compositionally biased region" description="Polar residues" evidence="1">
    <location>
        <begin position="431"/>
        <end position="445"/>
    </location>
</feature>
<organism evidence="3 4">
    <name type="scientific">Podospora australis</name>
    <dbReference type="NCBI Taxonomy" id="1536484"/>
    <lineage>
        <taxon>Eukaryota</taxon>
        <taxon>Fungi</taxon>
        <taxon>Dikarya</taxon>
        <taxon>Ascomycota</taxon>
        <taxon>Pezizomycotina</taxon>
        <taxon>Sordariomycetes</taxon>
        <taxon>Sordariomycetidae</taxon>
        <taxon>Sordariales</taxon>
        <taxon>Podosporaceae</taxon>
        <taxon>Podospora</taxon>
    </lineage>
</organism>
<feature type="region of interest" description="Disordered" evidence="1">
    <location>
        <begin position="63"/>
        <end position="88"/>
    </location>
</feature>
<evidence type="ECO:0000256" key="1">
    <source>
        <dbReference type="SAM" id="MobiDB-lite"/>
    </source>
</evidence>
<dbReference type="InterPro" id="IPR051412">
    <property type="entry name" value="Formin_Homology_Diaphanous_sf"/>
</dbReference>
<feature type="compositionally biased region" description="Pro residues" evidence="1">
    <location>
        <begin position="352"/>
        <end position="361"/>
    </location>
</feature>
<sequence length="537" mass="57074">MMHGASRPSLQSTSSSSVQQQASAVARAPPSETTLTIPLSECCESRTPPLSFGPRSTIFSSSVTAPITSSGGSSETNRPVPPLSSAPSSARSFPIFGIVAIVVGALLLLLGAALIYCIYHRRRRHRYQRRNVGKEGEMYYPGEYQTVPVNHPGTPPSDHSPSGSSVSTQALLDLGLYEGDDANEYTFVMPPVPTVVAQTQTPPQTPPQSPPQDDDYALFKKGGLWSPKRDRRSVDTIFALRFYYTHNLDRRSKGSFLADLPSSPPLPPVVPDLPTNPPPPIPLEHQQEETKPPPSRGSRTAKRKDSYVTPAGEPWKPLPPPEAPLPPPPPATASSGPGHKRRSTNPTFSLFPAPPKAPPKPTFTKNLNSSRAVGNLNGLGISPVPAPLRLPPKSSSSQPVAPLKSNPFLPPTSRTRGSSGGPRSAPLPVITDSSPVEPTASSSMATEIGTISIVPMPSAPGTAPLPSTARFNEGVLTPELQAGSFPPPPSSSGRRGFQIGHRTRRSLPTNSVLGSAVTNTPAGRRWFSGWRSPKMIS</sequence>
<feature type="compositionally biased region" description="Pro residues" evidence="1">
    <location>
        <begin position="316"/>
        <end position="331"/>
    </location>
</feature>
<reference evidence="3" key="2">
    <citation type="submission" date="2023-05" db="EMBL/GenBank/DDBJ databases">
        <authorList>
            <consortium name="Lawrence Berkeley National Laboratory"/>
            <person name="Steindorff A."/>
            <person name="Hensen N."/>
            <person name="Bonometti L."/>
            <person name="Westerberg I."/>
            <person name="Brannstrom I.O."/>
            <person name="Guillou S."/>
            <person name="Cros-Aarteil S."/>
            <person name="Calhoun S."/>
            <person name="Haridas S."/>
            <person name="Kuo A."/>
            <person name="Mondo S."/>
            <person name="Pangilinan J."/>
            <person name="Riley R."/>
            <person name="Labutti K."/>
            <person name="Andreopoulos B."/>
            <person name="Lipzen A."/>
            <person name="Chen C."/>
            <person name="Yanf M."/>
            <person name="Daum C."/>
            <person name="Ng V."/>
            <person name="Clum A."/>
            <person name="Ohm R."/>
            <person name="Martin F."/>
            <person name="Silar P."/>
            <person name="Natvig D."/>
            <person name="Lalanne C."/>
            <person name="Gautier V."/>
            <person name="Ament-Velasquez S.L."/>
            <person name="Kruys A."/>
            <person name="Hutchinson M.I."/>
            <person name="Powell A.J."/>
            <person name="Barry K."/>
            <person name="Miller A.N."/>
            <person name="Grigoriev I.V."/>
            <person name="Debuchy R."/>
            <person name="Gladieux P."/>
            <person name="Thoren M.H."/>
            <person name="Johannesson H."/>
        </authorList>
    </citation>
    <scope>NUCLEOTIDE SEQUENCE</scope>
    <source>
        <strain evidence="3">PSN309</strain>
    </source>
</reference>
<feature type="compositionally biased region" description="Polar residues" evidence="1">
    <location>
        <begin position="506"/>
        <end position="521"/>
    </location>
</feature>
<evidence type="ECO:0000256" key="2">
    <source>
        <dbReference type="SAM" id="Phobius"/>
    </source>
</evidence>
<feature type="compositionally biased region" description="Low complexity" evidence="1">
    <location>
        <begin position="411"/>
        <end position="424"/>
    </location>
</feature>
<dbReference type="PANTHER" id="PTHR45691">
    <property type="entry name" value="PROTEIN DIAPHANOUS"/>
    <property type="match status" value="1"/>
</dbReference>
<keyword evidence="2" id="KW-1133">Transmembrane helix</keyword>
<keyword evidence="2" id="KW-0472">Membrane</keyword>
<dbReference type="GO" id="GO:0005884">
    <property type="term" value="C:actin filament"/>
    <property type="evidence" value="ECO:0007669"/>
    <property type="project" value="TreeGrafter"/>
</dbReference>
<feature type="region of interest" description="Disordered" evidence="1">
    <location>
        <begin position="1"/>
        <end position="40"/>
    </location>
</feature>
<proteinExistence type="predicted"/>
<feature type="region of interest" description="Disordered" evidence="1">
    <location>
        <begin position="259"/>
        <end position="537"/>
    </location>
</feature>
<dbReference type="GO" id="GO:0030041">
    <property type="term" value="P:actin filament polymerization"/>
    <property type="evidence" value="ECO:0007669"/>
    <property type="project" value="TreeGrafter"/>
</dbReference>
<reference evidence="3" key="1">
    <citation type="journal article" date="2023" name="Mol. Phylogenet. Evol.">
        <title>Genome-scale phylogeny and comparative genomics of the fungal order Sordariales.</title>
        <authorList>
            <person name="Hensen N."/>
            <person name="Bonometti L."/>
            <person name="Westerberg I."/>
            <person name="Brannstrom I.O."/>
            <person name="Guillou S."/>
            <person name="Cros-Aarteil S."/>
            <person name="Calhoun S."/>
            <person name="Haridas S."/>
            <person name="Kuo A."/>
            <person name="Mondo S."/>
            <person name="Pangilinan J."/>
            <person name="Riley R."/>
            <person name="LaButti K."/>
            <person name="Andreopoulos B."/>
            <person name="Lipzen A."/>
            <person name="Chen C."/>
            <person name="Yan M."/>
            <person name="Daum C."/>
            <person name="Ng V."/>
            <person name="Clum A."/>
            <person name="Steindorff A."/>
            <person name="Ohm R.A."/>
            <person name="Martin F."/>
            <person name="Silar P."/>
            <person name="Natvig D.O."/>
            <person name="Lalanne C."/>
            <person name="Gautier V."/>
            <person name="Ament-Velasquez S.L."/>
            <person name="Kruys A."/>
            <person name="Hutchinson M.I."/>
            <person name="Powell A.J."/>
            <person name="Barry K."/>
            <person name="Miller A.N."/>
            <person name="Grigoriev I.V."/>
            <person name="Debuchy R."/>
            <person name="Gladieux P."/>
            <person name="Hiltunen Thoren M."/>
            <person name="Johannesson H."/>
        </authorList>
    </citation>
    <scope>NUCLEOTIDE SEQUENCE</scope>
    <source>
        <strain evidence="3">PSN309</strain>
    </source>
</reference>
<gene>
    <name evidence="3" type="ORF">QBC35DRAFT_160416</name>
</gene>
<feature type="compositionally biased region" description="Pro residues" evidence="1">
    <location>
        <begin position="262"/>
        <end position="282"/>
    </location>
</feature>
<feature type="transmembrane region" description="Helical" evidence="2">
    <location>
        <begin position="93"/>
        <end position="119"/>
    </location>
</feature>
<comment type="caution">
    <text evidence="3">The sequence shown here is derived from an EMBL/GenBank/DDBJ whole genome shotgun (WGS) entry which is preliminary data.</text>
</comment>
<protein>
    <submittedName>
        <fullName evidence="3">Uncharacterized protein</fullName>
    </submittedName>
</protein>
<feature type="compositionally biased region" description="Polar residues" evidence="1">
    <location>
        <begin position="63"/>
        <end position="77"/>
    </location>
</feature>
<dbReference type="PANTHER" id="PTHR45691:SF6">
    <property type="entry name" value="PROTEIN DIAPHANOUS"/>
    <property type="match status" value="1"/>
</dbReference>
<name>A0AAN7AMW0_9PEZI</name>
<dbReference type="Proteomes" id="UP001302126">
    <property type="component" value="Unassembled WGS sequence"/>
</dbReference>